<dbReference type="Proteomes" id="UP000030151">
    <property type="component" value="Unassembled WGS sequence"/>
</dbReference>
<dbReference type="AlphaFoldDB" id="A0A0A1V1U1"/>
<dbReference type="HOGENOM" id="CLU_2073713_0_0_1"/>
<reference evidence="1 2" key="1">
    <citation type="submission" date="2014-02" db="EMBL/GenBank/DDBJ databases">
        <title>The genome sequence of the entomopathogenic fungus Metarhizium robertsii ARSEF 2575.</title>
        <authorList>
            <person name="Giuliano Garisto Donzelli B."/>
            <person name="Roe B.A."/>
            <person name="Macmil S.L."/>
            <person name="Krasnoff S.B."/>
            <person name="Gibson D.M."/>
        </authorList>
    </citation>
    <scope>NUCLEOTIDE SEQUENCE [LARGE SCALE GENOMIC DNA]</scope>
    <source>
        <strain evidence="1 2">ARSEF 2575</strain>
    </source>
</reference>
<evidence type="ECO:0000313" key="2">
    <source>
        <dbReference type="Proteomes" id="UP000030151"/>
    </source>
</evidence>
<name>A0A0A1V1U1_9HYPO</name>
<evidence type="ECO:0000313" key="1">
    <source>
        <dbReference type="EMBL" id="EXV04257.1"/>
    </source>
</evidence>
<proteinExistence type="predicted"/>
<gene>
    <name evidence="1" type="ORF">X797_001929</name>
</gene>
<organism evidence="1 2">
    <name type="scientific">Metarhizium robertsii</name>
    <dbReference type="NCBI Taxonomy" id="568076"/>
    <lineage>
        <taxon>Eukaryota</taxon>
        <taxon>Fungi</taxon>
        <taxon>Dikarya</taxon>
        <taxon>Ascomycota</taxon>
        <taxon>Pezizomycotina</taxon>
        <taxon>Sordariomycetes</taxon>
        <taxon>Hypocreomycetidae</taxon>
        <taxon>Hypocreales</taxon>
        <taxon>Clavicipitaceae</taxon>
        <taxon>Metarhizium</taxon>
    </lineage>
</organism>
<accession>A0A0A1V1U1</accession>
<sequence length="118" mass="13460">MVYWFYLGSRVRPNVMQAGHYKEHEISTLASLSLGLRLSDMLPGNSHIHHKAHTRLLIAKARILGRDLVTSSETSFYAEQLDAQTMPSRLLSNQEHINWCFVLRKRLAIGLGDTGHDY</sequence>
<comment type="caution">
    <text evidence="1">The sequence shown here is derived from an EMBL/GenBank/DDBJ whole genome shotgun (WGS) entry which is preliminary data.</text>
</comment>
<protein>
    <submittedName>
        <fullName evidence="1">Uncharacterized protein</fullName>
    </submittedName>
</protein>
<dbReference type="EMBL" id="JELW01000002">
    <property type="protein sequence ID" value="EXV04257.1"/>
    <property type="molecule type" value="Genomic_DNA"/>
</dbReference>